<dbReference type="Pfam" id="PF13476">
    <property type="entry name" value="AAA_23"/>
    <property type="match status" value="1"/>
</dbReference>
<dbReference type="OrthoDB" id="9795626at2"/>
<evidence type="ECO:0000313" key="6">
    <source>
        <dbReference type="EMBL" id="AMB57526.1"/>
    </source>
</evidence>
<dbReference type="Proteomes" id="UP000058305">
    <property type="component" value="Chromosome"/>
</dbReference>
<feature type="domain" description="Rad50/SbcC-type AAA" evidence="5">
    <location>
        <begin position="5"/>
        <end position="211"/>
    </location>
</feature>
<dbReference type="GO" id="GO:0016887">
    <property type="term" value="F:ATP hydrolysis activity"/>
    <property type="evidence" value="ECO:0007669"/>
    <property type="project" value="InterPro"/>
</dbReference>
<reference evidence="7" key="2">
    <citation type="submission" date="2016-01" db="EMBL/GenBank/DDBJ databases">
        <title>First complete genome sequence of a species in the genus Microterricola, an extremophilic cold active enzyme producing strain ERGS5:02 isolated from Sikkim Himalaya.</title>
        <authorList>
            <person name="Kumar R."/>
            <person name="Singh D."/>
            <person name="Swarnkar M.K."/>
        </authorList>
    </citation>
    <scope>NUCLEOTIDE SEQUENCE [LARGE SCALE GENOMIC DNA]</scope>
    <source>
        <strain evidence="7">ERGS5:02</strain>
    </source>
</reference>
<sequence>MRINKLSVQGFGPYKTAQHVDFDAFADDGIFLMGGKTGAGKSSILDAICFALYDSVPRYDGTKARLRSDHAGPEDASLVTLEFTAGDTRYRVERAPEFERQKARGTGTTKQKATAELFELRGTEWHGIEAQPREVGPRIAELVGLNKDQFLQVILLAQNRFQQFLLAKSEARQEVLRSLFGTRRFQDYEATLTEQRKQLDAELGSRRATLKQMVEQAGTVARALGLTEQAAAVPESRTAEALTPWLAGLTDAARQLVLQALDAAETADARFAAADAAHDSRVALRAAQQRRAAAEARLAELRAAIETIDAERAALAAAARAEVALGAVTTAARARTALQAAEGARERALSAFVALPTTEGNGGSPAELALLIETSTQEQGALNETLALETSLPALHDAVEQHARQHAAAESALAEVVERSTALPALIAADTARLAELRLTAARLDPESAERDRLAATLAHAQRVVTMQPELAAAREAEFNAGLKSTAASARLDRLRARRLNGHAAELALELRDGEPCAVCGGREHPHPAEVSTDAVGAEDIAAAEAELAECRAVAETAREAAHQIDSELAAETALAGTLPARLLEAKILRAEESIASAAAAAAESDELAVRLGEHTTELRELAAAVAACREALTLAVTAHTAARTRIEEGEQRVAEQRAGYPTIAARGEALARTLAAAHTLADAQGAVAVAGTAAAGANAELGERLEQQGFDSADAVSAAHLDAEQRAALERRLRAHDDAIAATSAILAEPELAGLPVEEVALWESEAALQLARTERDEALTRRATLGAHAASLRELVGTVEAELAASADLIARHEIVARLAATVKGDAPNERRMRLESFVLAAELEEIVAAANARLHQMSGGRYLLEHDDSIGYRGTQSGLGLAILDSHTGAQRPTHSLSGGETFLASLALALGLAEVVTGRAGGITLDTLFIDEGFGSLDAETLEIAMSTLDGLRTGGRTIGLISHVEAMKEQIHASLQVSVSEQGWSTISQSA</sequence>
<comment type="similarity">
    <text evidence="1">Belongs to the SMC family. SbcC subfamily.</text>
</comment>
<evidence type="ECO:0000313" key="7">
    <source>
        <dbReference type="Proteomes" id="UP000058305"/>
    </source>
</evidence>
<dbReference type="Gene3D" id="3.40.50.300">
    <property type="entry name" value="P-loop containing nucleotide triphosphate hydrolases"/>
    <property type="match status" value="2"/>
</dbReference>
<protein>
    <recommendedName>
        <fullName evidence="3">Nuclease SbcCD subunit C</fullName>
    </recommendedName>
</protein>
<dbReference type="RefSeq" id="WP_067225349.1">
    <property type="nucleotide sequence ID" value="NZ_CP014145.1"/>
</dbReference>
<feature type="coiled-coil region" evidence="4">
    <location>
        <begin position="284"/>
        <end position="318"/>
    </location>
</feature>
<evidence type="ECO:0000256" key="1">
    <source>
        <dbReference type="ARBA" id="ARBA00006930"/>
    </source>
</evidence>
<keyword evidence="7" id="KW-1185">Reference proteome</keyword>
<reference evidence="6 7" key="1">
    <citation type="journal article" date="2016" name="J. Biotechnol.">
        <title>First complete genome sequence of a species in the genus Microterricola, an extremophilic cold active enzyme producing bacterial strain ERGS5:02 isolated from Sikkim Himalaya.</title>
        <authorList>
            <person name="Himanshu"/>
            <person name="Swarnkar M.K."/>
            <person name="Singh D."/>
            <person name="Kumar R."/>
        </authorList>
    </citation>
    <scope>NUCLEOTIDE SEQUENCE [LARGE SCALE GENOMIC DNA]</scope>
    <source>
        <strain evidence="6 7">ERGS5:02</strain>
    </source>
</reference>
<dbReference type="InterPro" id="IPR027417">
    <property type="entry name" value="P-loop_NTPase"/>
</dbReference>
<dbReference type="PANTHER" id="PTHR32114">
    <property type="entry name" value="ABC TRANSPORTER ABCH.3"/>
    <property type="match status" value="1"/>
</dbReference>
<dbReference type="GO" id="GO:0006302">
    <property type="term" value="P:double-strand break repair"/>
    <property type="evidence" value="ECO:0007669"/>
    <property type="project" value="InterPro"/>
</dbReference>
<dbReference type="InterPro" id="IPR038729">
    <property type="entry name" value="Rad50/SbcC_AAA"/>
</dbReference>
<proteinExistence type="inferred from homology"/>
<dbReference type="SUPFAM" id="SSF52540">
    <property type="entry name" value="P-loop containing nucleoside triphosphate hydrolases"/>
    <property type="match status" value="1"/>
</dbReference>
<dbReference type="Pfam" id="PF13558">
    <property type="entry name" value="SbcC_Walker_B"/>
    <property type="match status" value="1"/>
</dbReference>
<evidence type="ECO:0000259" key="5">
    <source>
        <dbReference type="Pfam" id="PF13476"/>
    </source>
</evidence>
<dbReference type="EMBL" id="CP014145">
    <property type="protein sequence ID" value="AMB57526.1"/>
    <property type="molecule type" value="Genomic_DNA"/>
</dbReference>
<keyword evidence="4" id="KW-0175">Coiled coil</keyword>
<evidence type="ECO:0000256" key="3">
    <source>
        <dbReference type="ARBA" id="ARBA00013368"/>
    </source>
</evidence>
<dbReference type="AlphaFoldDB" id="A0A0Y0MBQ0"/>
<dbReference type="PANTHER" id="PTHR32114:SF2">
    <property type="entry name" value="ABC TRANSPORTER ABCH.3"/>
    <property type="match status" value="1"/>
</dbReference>
<organism evidence="6 7">
    <name type="scientific">Microterricola viridarii</name>
    <dbReference type="NCBI Taxonomy" id="412690"/>
    <lineage>
        <taxon>Bacteria</taxon>
        <taxon>Bacillati</taxon>
        <taxon>Actinomycetota</taxon>
        <taxon>Actinomycetes</taxon>
        <taxon>Micrococcales</taxon>
        <taxon>Microbacteriaceae</taxon>
        <taxon>Microterricola</taxon>
    </lineage>
</organism>
<evidence type="ECO:0000256" key="4">
    <source>
        <dbReference type="SAM" id="Coils"/>
    </source>
</evidence>
<evidence type="ECO:0000256" key="2">
    <source>
        <dbReference type="ARBA" id="ARBA00011322"/>
    </source>
</evidence>
<name>A0A0Y0MBQ0_9MICO</name>
<gene>
    <name evidence="6" type="ORF">AWU67_00125</name>
</gene>
<dbReference type="KEGG" id="mvd:AWU67_00125"/>
<accession>A0A0Y0MBQ0</accession>
<comment type="subunit">
    <text evidence="2">Heterodimer of SbcC and SbcD.</text>
</comment>